<dbReference type="PANTHER" id="PTHR17630">
    <property type="entry name" value="DIENELACTONE HYDROLASE"/>
    <property type="match status" value="1"/>
</dbReference>
<accession>A0A485KNB0</accession>
<dbReference type="InterPro" id="IPR029058">
    <property type="entry name" value="AB_hydrolase_fold"/>
</dbReference>
<evidence type="ECO:0000313" key="2">
    <source>
        <dbReference type="EMBL" id="KAF0699889.1"/>
    </source>
</evidence>
<dbReference type="EMBL" id="VJMH01005150">
    <property type="protein sequence ID" value="KAF0699889.1"/>
    <property type="molecule type" value="Genomic_DNA"/>
</dbReference>
<protein>
    <submittedName>
        <fullName evidence="3">Aste57867_9565 protein</fullName>
    </submittedName>
</protein>
<evidence type="ECO:0000259" key="1">
    <source>
        <dbReference type="Pfam" id="PF01738"/>
    </source>
</evidence>
<evidence type="ECO:0000313" key="3">
    <source>
        <dbReference type="EMBL" id="VFT86444.1"/>
    </source>
</evidence>
<gene>
    <name evidence="3" type="primary">Aste57867_9565</name>
    <name evidence="2" type="ORF">As57867_009527</name>
    <name evidence="3" type="ORF">ASTE57867_9565</name>
</gene>
<keyword evidence="4" id="KW-1185">Reference proteome</keyword>
<dbReference type="InterPro" id="IPR002925">
    <property type="entry name" value="Dienelactn_hydro"/>
</dbReference>
<organism evidence="3 4">
    <name type="scientific">Aphanomyces stellatus</name>
    <dbReference type="NCBI Taxonomy" id="120398"/>
    <lineage>
        <taxon>Eukaryota</taxon>
        <taxon>Sar</taxon>
        <taxon>Stramenopiles</taxon>
        <taxon>Oomycota</taxon>
        <taxon>Saprolegniomycetes</taxon>
        <taxon>Saprolegniales</taxon>
        <taxon>Verrucalvaceae</taxon>
        <taxon>Aphanomyces</taxon>
    </lineage>
</organism>
<reference evidence="2" key="2">
    <citation type="submission" date="2019-06" db="EMBL/GenBank/DDBJ databases">
        <title>Genomics analysis of Aphanomyces spp. identifies a new class of oomycete effector associated with host adaptation.</title>
        <authorList>
            <person name="Gaulin E."/>
        </authorList>
    </citation>
    <scope>NUCLEOTIDE SEQUENCE</scope>
    <source>
        <strain evidence="2">CBS 578.67</strain>
    </source>
</reference>
<dbReference type="EMBL" id="CAADRA010005171">
    <property type="protein sequence ID" value="VFT86444.1"/>
    <property type="molecule type" value="Genomic_DNA"/>
</dbReference>
<dbReference type="SUPFAM" id="SSF53474">
    <property type="entry name" value="alpha/beta-Hydrolases"/>
    <property type="match status" value="1"/>
</dbReference>
<dbReference type="PANTHER" id="PTHR17630:SF44">
    <property type="entry name" value="PROTEIN AIM2"/>
    <property type="match status" value="1"/>
</dbReference>
<dbReference type="AlphaFoldDB" id="A0A485KNB0"/>
<reference evidence="3 4" key="1">
    <citation type="submission" date="2019-03" db="EMBL/GenBank/DDBJ databases">
        <authorList>
            <person name="Gaulin E."/>
            <person name="Dumas B."/>
        </authorList>
    </citation>
    <scope>NUCLEOTIDE SEQUENCE [LARGE SCALE GENOMIC DNA]</scope>
    <source>
        <strain evidence="3">CBS 568.67</strain>
    </source>
</reference>
<evidence type="ECO:0000313" key="4">
    <source>
        <dbReference type="Proteomes" id="UP000332933"/>
    </source>
</evidence>
<dbReference type="Gene3D" id="3.40.50.1820">
    <property type="entry name" value="alpha/beta hydrolase"/>
    <property type="match status" value="1"/>
</dbReference>
<feature type="domain" description="Dienelactone hydrolase" evidence="1">
    <location>
        <begin position="36"/>
        <end position="261"/>
    </location>
</feature>
<sequence length="267" mass="28620">MSCCPPNSLPPAPTTSDLVPIKAGATDVYFWDNPSTDRAVLVFPDIYGCDSGRTKANAAKLSANFKVILVDLSANDYVINLDMVAAWIKARPFETLVGKIDDVVAHFKAVHGVTTFGAMGYCWGAWVVARYSELPSTPLSAGVSFHPSWGAENFFHGDAADETFETIKAARVVFAAGDSAAEKLAHTIHAPQLVLAAGNDPAWLKPGGSVEKTLQARGIASKFRDFPNVVHGWMNRGDLAEPAVASAFKAAWEDEAIPFLQQQLTGQ</sequence>
<dbReference type="OrthoDB" id="17560at2759"/>
<dbReference type="GO" id="GO:0016787">
    <property type="term" value="F:hydrolase activity"/>
    <property type="evidence" value="ECO:0007669"/>
    <property type="project" value="InterPro"/>
</dbReference>
<dbReference type="Proteomes" id="UP000332933">
    <property type="component" value="Unassembled WGS sequence"/>
</dbReference>
<name>A0A485KNB0_9STRA</name>
<proteinExistence type="predicted"/>
<dbReference type="Pfam" id="PF01738">
    <property type="entry name" value="DLH"/>
    <property type="match status" value="1"/>
</dbReference>